<accession>A0AC35U7B8</accession>
<evidence type="ECO:0000313" key="2">
    <source>
        <dbReference type="WBParaSite" id="RSKR_0000846500.1"/>
    </source>
</evidence>
<name>A0AC35U7B8_9BILA</name>
<evidence type="ECO:0000313" key="1">
    <source>
        <dbReference type="Proteomes" id="UP000095286"/>
    </source>
</evidence>
<dbReference type="Proteomes" id="UP000095286">
    <property type="component" value="Unplaced"/>
</dbReference>
<proteinExistence type="predicted"/>
<organism evidence="1 2">
    <name type="scientific">Rhabditophanes sp. KR3021</name>
    <dbReference type="NCBI Taxonomy" id="114890"/>
    <lineage>
        <taxon>Eukaryota</taxon>
        <taxon>Metazoa</taxon>
        <taxon>Ecdysozoa</taxon>
        <taxon>Nematoda</taxon>
        <taxon>Chromadorea</taxon>
        <taxon>Rhabditida</taxon>
        <taxon>Tylenchina</taxon>
        <taxon>Panagrolaimomorpha</taxon>
        <taxon>Strongyloidoidea</taxon>
        <taxon>Alloionematidae</taxon>
        <taxon>Rhabditophanes</taxon>
    </lineage>
</organism>
<reference evidence="2" key="1">
    <citation type="submission" date="2016-11" db="UniProtKB">
        <authorList>
            <consortium name="WormBaseParasite"/>
        </authorList>
    </citation>
    <scope>IDENTIFICATION</scope>
    <source>
        <strain evidence="2">KR3021</strain>
    </source>
</reference>
<dbReference type="WBParaSite" id="RSKR_0000846500.1">
    <property type="protein sequence ID" value="RSKR_0000846500.1"/>
    <property type="gene ID" value="RSKR_0000846500"/>
</dbReference>
<sequence>MADIIGIVYGCIVAAGGLIGFLKASSVPSLVFGGLSGAVAIYGGYSNNNHVLCGVSTVLTLFMGMRFMNSGKFMPAGLTTVLSLCILVRCFINYASQRR</sequence>
<protein>
    <submittedName>
        <fullName evidence="2">Transmembrane protein 14C</fullName>
    </submittedName>
</protein>